<organism evidence="6 7">
    <name type="scientific">Saccoglossus kowalevskii</name>
    <name type="common">Acorn worm</name>
    <dbReference type="NCBI Taxonomy" id="10224"/>
    <lineage>
        <taxon>Eukaryota</taxon>
        <taxon>Metazoa</taxon>
        <taxon>Hemichordata</taxon>
        <taxon>Enteropneusta</taxon>
        <taxon>Harrimaniidae</taxon>
        <taxon>Saccoglossus</taxon>
    </lineage>
</organism>
<dbReference type="GeneID" id="100370745"/>
<comment type="subunit">
    <text evidence="4">Component of the eukaryotic translation initiation factor 3 (eIF-3) complex.</text>
</comment>
<accession>A0ABM0GIX3</accession>
<proteinExistence type="inferred from homology"/>
<comment type="similarity">
    <text evidence="4">Belongs to the eIF-3 subunit J family.</text>
</comment>
<evidence type="ECO:0000256" key="1">
    <source>
        <dbReference type="ARBA" id="ARBA00022490"/>
    </source>
</evidence>
<dbReference type="InterPro" id="IPR023194">
    <property type="entry name" value="eIF3-like_dom_sf"/>
</dbReference>
<dbReference type="Gene3D" id="1.10.246.60">
    <property type="entry name" value="Eukaryotic translation initiation factor 3 like domains"/>
    <property type="match status" value="1"/>
</dbReference>
<name>A0ABM0GIX3_SACKO</name>
<keyword evidence="3 4" id="KW-0648">Protein biosynthesis</keyword>
<reference evidence="7" key="1">
    <citation type="submission" date="2025-08" db="UniProtKB">
        <authorList>
            <consortium name="RefSeq"/>
        </authorList>
    </citation>
    <scope>IDENTIFICATION</scope>
    <source>
        <tissue evidence="7">Testes</tissue>
    </source>
</reference>
<keyword evidence="2 4" id="KW-0396">Initiation factor</keyword>
<evidence type="ECO:0000256" key="3">
    <source>
        <dbReference type="ARBA" id="ARBA00022917"/>
    </source>
</evidence>
<dbReference type="PANTHER" id="PTHR21681">
    <property type="entry name" value="EUKARYOTIC TRANSLATION INITIATION FACTOR 3 SUBUNIT J"/>
    <property type="match status" value="1"/>
</dbReference>
<feature type="compositionally biased region" description="Basic and acidic residues" evidence="5">
    <location>
        <begin position="13"/>
        <end position="24"/>
    </location>
</feature>
<protein>
    <recommendedName>
        <fullName evidence="4">Eukaryotic translation initiation factor 3 subunit J</fullName>
        <shortName evidence="4">eIF3j</shortName>
    </recommendedName>
</protein>
<sequence>MADWDADDFDPDAGFRKPAVTDKWEGEDEEDDVKDAWDLSSEEDDAKDDSGEVKAVEVKKKKPLKDRIKEKEEKRRKEIEERKAAEEEAKKKLTPEEIAAEKLRQQKVVEDADLELAKEAFGITENDNRKTIDSMNPSNHEEFEEFCKLVTEKLLGYEKTPYYVPFLENLFRDCCAGLEAEDVKRLGSTLNVLSSEKAKANKAKGKTKKKKGPAPGGLKASKRDELEDYSQFGDEYEDFM</sequence>
<comment type="function">
    <text evidence="4">Component of the eukaryotic translation initiation factor 3 (eIF-3) complex, which is involved in protein synthesis of a specialized repertoire of mRNAs and, together with other initiation factors, stimulates binding of mRNA and methionyl-tRNAi to the 40S ribosome. The eIF-3 complex specifically targets and initiates translation of a subset of mRNAs involved in cell proliferation.</text>
</comment>
<dbReference type="HAMAP" id="MF_03009">
    <property type="entry name" value="eIF3j"/>
    <property type="match status" value="1"/>
</dbReference>
<evidence type="ECO:0000256" key="4">
    <source>
        <dbReference type="HAMAP-Rule" id="MF_03009"/>
    </source>
</evidence>
<evidence type="ECO:0000256" key="2">
    <source>
        <dbReference type="ARBA" id="ARBA00022540"/>
    </source>
</evidence>
<dbReference type="RefSeq" id="XP_002730847.1">
    <property type="nucleotide sequence ID" value="XM_002730801.2"/>
</dbReference>
<evidence type="ECO:0000313" key="6">
    <source>
        <dbReference type="Proteomes" id="UP000694865"/>
    </source>
</evidence>
<keyword evidence="1 4" id="KW-0963">Cytoplasm</keyword>
<dbReference type="Proteomes" id="UP000694865">
    <property type="component" value="Unplaced"/>
</dbReference>
<feature type="region of interest" description="Disordered" evidence="5">
    <location>
        <begin position="1"/>
        <end position="91"/>
    </location>
</feature>
<keyword evidence="6" id="KW-1185">Reference proteome</keyword>
<evidence type="ECO:0000256" key="5">
    <source>
        <dbReference type="SAM" id="MobiDB-lite"/>
    </source>
</evidence>
<feature type="compositionally biased region" description="Basic and acidic residues" evidence="5">
    <location>
        <begin position="48"/>
        <end position="58"/>
    </location>
</feature>
<dbReference type="PANTHER" id="PTHR21681:SF0">
    <property type="entry name" value="EUKARYOTIC TRANSLATION INITIATION FACTOR 3 SUBUNIT J"/>
    <property type="match status" value="1"/>
</dbReference>
<feature type="region of interest" description="Disordered" evidence="5">
    <location>
        <begin position="197"/>
        <end position="240"/>
    </location>
</feature>
<feature type="compositionally biased region" description="Basic and acidic residues" evidence="5">
    <location>
        <begin position="65"/>
        <end position="91"/>
    </location>
</feature>
<comment type="subcellular location">
    <subcellularLocation>
        <location evidence="4">Cytoplasm</location>
    </subcellularLocation>
</comment>
<gene>
    <name evidence="7" type="primary">LOC100370745</name>
</gene>
<feature type="compositionally biased region" description="Basic residues" evidence="5">
    <location>
        <begin position="200"/>
        <end position="212"/>
    </location>
</feature>
<feature type="compositionally biased region" description="Acidic residues" evidence="5">
    <location>
        <begin position="1"/>
        <end position="11"/>
    </location>
</feature>
<dbReference type="Pfam" id="PF08597">
    <property type="entry name" value="eIF3_subunit"/>
    <property type="match status" value="1"/>
</dbReference>
<evidence type="ECO:0000313" key="7">
    <source>
        <dbReference type="RefSeq" id="XP_002730847.1"/>
    </source>
</evidence>
<dbReference type="InterPro" id="IPR013906">
    <property type="entry name" value="eIF3j"/>
</dbReference>